<protein>
    <submittedName>
        <fullName evidence="1">Uncharacterized protein</fullName>
    </submittedName>
</protein>
<proteinExistence type="predicted"/>
<dbReference type="EMBL" id="AYSA01000614">
    <property type="protein sequence ID" value="ESZ90541.1"/>
    <property type="molecule type" value="Genomic_DNA"/>
</dbReference>
<evidence type="ECO:0000313" key="2">
    <source>
        <dbReference type="Proteomes" id="UP000019487"/>
    </source>
</evidence>
<accession>W9C3S9</accession>
<organism evidence="1 2">
    <name type="scientific">Sclerotinia borealis (strain F-4128)</name>
    <dbReference type="NCBI Taxonomy" id="1432307"/>
    <lineage>
        <taxon>Eukaryota</taxon>
        <taxon>Fungi</taxon>
        <taxon>Dikarya</taxon>
        <taxon>Ascomycota</taxon>
        <taxon>Pezizomycotina</taxon>
        <taxon>Leotiomycetes</taxon>
        <taxon>Helotiales</taxon>
        <taxon>Sclerotiniaceae</taxon>
        <taxon>Sclerotinia</taxon>
    </lineage>
</organism>
<sequence>MKIKTTRQIRHEAFLRKKYLWGIRFRCARYVQRRTLRTWKCDEIDTRDPSTFYDANVVELAAALERDELLTGVPLGSEPVTLNFKHFDRGIEARKNCPGKPCEPDFLEALVRDCCLLIWEFRSFCRDTEFNSMDDPLPTKYADIFCDLNKVFDECRRLKNSPELFTTLIQERQFMKKMSRVAEIVDHLRDVILFKKKEGLIDRKVNDTLEDFPAPGAAFEHMAYSRFSTMAVNYVQYKAGYRSETDKNGILRVEQLAQVVQQGFGRQQNPVIMGNANVPYHRFMMGYKVETPSEDAQ</sequence>
<reference evidence="1 2" key="1">
    <citation type="journal article" date="2014" name="Genome Announc.">
        <title>Draft genome sequence of Sclerotinia borealis, a psychrophilic plant pathogenic fungus.</title>
        <authorList>
            <person name="Mardanov A.V."/>
            <person name="Beletsky A.V."/>
            <person name="Kadnikov V.V."/>
            <person name="Ignatov A.N."/>
            <person name="Ravin N.V."/>
        </authorList>
    </citation>
    <scope>NUCLEOTIDE SEQUENCE [LARGE SCALE GENOMIC DNA]</scope>
    <source>
        <strain evidence="2">F-4157</strain>
    </source>
</reference>
<dbReference type="Proteomes" id="UP000019487">
    <property type="component" value="Unassembled WGS sequence"/>
</dbReference>
<gene>
    <name evidence="1" type="ORF">SBOR_9075</name>
</gene>
<keyword evidence="2" id="KW-1185">Reference proteome</keyword>
<dbReference type="HOGENOM" id="CLU_062492_0_0_1"/>
<evidence type="ECO:0000313" key="1">
    <source>
        <dbReference type="EMBL" id="ESZ90541.1"/>
    </source>
</evidence>
<comment type="caution">
    <text evidence="1">The sequence shown here is derived from an EMBL/GenBank/DDBJ whole genome shotgun (WGS) entry which is preliminary data.</text>
</comment>
<name>W9C3S9_SCLBF</name>
<dbReference type="AlphaFoldDB" id="W9C3S9"/>
<dbReference type="OrthoDB" id="3558864at2759"/>